<gene>
    <name evidence="5" type="ORF">BU26DRAFT_147291</name>
</gene>
<keyword evidence="1" id="KW-1015">Disulfide bond</keyword>
<proteinExistence type="predicted"/>
<dbReference type="GeneID" id="54573249"/>
<keyword evidence="1" id="KW-0245">EGF-like domain</keyword>
<protein>
    <recommendedName>
        <fullName evidence="4">EGF-like domain-containing protein</fullName>
    </recommendedName>
</protein>
<feature type="compositionally biased region" description="Basic and acidic residues" evidence="2">
    <location>
        <begin position="273"/>
        <end position="286"/>
    </location>
</feature>
<feature type="compositionally biased region" description="Polar residues" evidence="2">
    <location>
        <begin position="57"/>
        <end position="72"/>
    </location>
</feature>
<feature type="compositionally biased region" description="Polar residues" evidence="2">
    <location>
        <begin position="513"/>
        <end position="527"/>
    </location>
</feature>
<feature type="disulfide bond" evidence="1">
    <location>
        <begin position="649"/>
        <end position="658"/>
    </location>
</feature>
<feature type="compositionally biased region" description="Pro residues" evidence="2">
    <location>
        <begin position="181"/>
        <end position="192"/>
    </location>
</feature>
<dbReference type="PROSITE" id="PS50026">
    <property type="entry name" value="EGF_3"/>
    <property type="match status" value="1"/>
</dbReference>
<keyword evidence="3" id="KW-0812">Transmembrane</keyword>
<name>A0A6A6IXY3_9PLEO</name>
<evidence type="ECO:0000313" key="6">
    <source>
        <dbReference type="Proteomes" id="UP000800094"/>
    </source>
</evidence>
<feature type="compositionally biased region" description="Pro residues" evidence="2">
    <location>
        <begin position="110"/>
        <end position="128"/>
    </location>
</feature>
<feature type="region of interest" description="Disordered" evidence="2">
    <location>
        <begin position="1"/>
        <end position="337"/>
    </location>
</feature>
<comment type="caution">
    <text evidence="1">Lacks conserved residue(s) required for the propagation of feature annotation.</text>
</comment>
<feature type="region of interest" description="Disordered" evidence="2">
    <location>
        <begin position="362"/>
        <end position="437"/>
    </location>
</feature>
<dbReference type="AlphaFoldDB" id="A0A6A6IXY3"/>
<feature type="compositionally biased region" description="Polar residues" evidence="2">
    <location>
        <begin position="238"/>
        <end position="249"/>
    </location>
</feature>
<reference evidence="5" key="1">
    <citation type="journal article" date="2020" name="Stud. Mycol.">
        <title>101 Dothideomycetes genomes: a test case for predicting lifestyles and emergence of pathogens.</title>
        <authorList>
            <person name="Haridas S."/>
            <person name="Albert R."/>
            <person name="Binder M."/>
            <person name="Bloem J."/>
            <person name="Labutti K."/>
            <person name="Salamov A."/>
            <person name="Andreopoulos B."/>
            <person name="Baker S."/>
            <person name="Barry K."/>
            <person name="Bills G."/>
            <person name="Bluhm B."/>
            <person name="Cannon C."/>
            <person name="Castanera R."/>
            <person name="Culley D."/>
            <person name="Daum C."/>
            <person name="Ezra D."/>
            <person name="Gonzalez J."/>
            <person name="Henrissat B."/>
            <person name="Kuo A."/>
            <person name="Liang C."/>
            <person name="Lipzen A."/>
            <person name="Lutzoni F."/>
            <person name="Magnuson J."/>
            <person name="Mondo S."/>
            <person name="Nolan M."/>
            <person name="Ohm R."/>
            <person name="Pangilinan J."/>
            <person name="Park H.-J."/>
            <person name="Ramirez L."/>
            <person name="Alfaro M."/>
            <person name="Sun H."/>
            <person name="Tritt A."/>
            <person name="Yoshinaga Y."/>
            <person name="Zwiers L.-H."/>
            <person name="Turgeon B."/>
            <person name="Goodwin S."/>
            <person name="Spatafora J."/>
            <person name="Crous P."/>
            <person name="Grigoriev I."/>
        </authorList>
    </citation>
    <scope>NUCLEOTIDE SEQUENCE</scope>
    <source>
        <strain evidence="5">CBS 122368</strain>
    </source>
</reference>
<organism evidence="5 6">
    <name type="scientific">Trematosphaeria pertusa</name>
    <dbReference type="NCBI Taxonomy" id="390896"/>
    <lineage>
        <taxon>Eukaryota</taxon>
        <taxon>Fungi</taxon>
        <taxon>Dikarya</taxon>
        <taxon>Ascomycota</taxon>
        <taxon>Pezizomycotina</taxon>
        <taxon>Dothideomycetes</taxon>
        <taxon>Pleosporomycetidae</taxon>
        <taxon>Pleosporales</taxon>
        <taxon>Massarineae</taxon>
        <taxon>Trematosphaeriaceae</taxon>
        <taxon>Trematosphaeria</taxon>
    </lineage>
</organism>
<dbReference type="OrthoDB" id="283575at2759"/>
<dbReference type="PANTHER" id="PTHR17178:SF0">
    <property type="entry name" value="SERGLYCIN"/>
    <property type="match status" value="1"/>
</dbReference>
<dbReference type="PANTHER" id="PTHR17178">
    <property type="entry name" value="SECRETORY GRANULE PROTEOGLYCAN CORE PROTEIN"/>
    <property type="match status" value="1"/>
</dbReference>
<keyword evidence="6" id="KW-1185">Reference proteome</keyword>
<evidence type="ECO:0000313" key="5">
    <source>
        <dbReference type="EMBL" id="KAF2254887.1"/>
    </source>
</evidence>
<evidence type="ECO:0000259" key="4">
    <source>
        <dbReference type="PROSITE" id="PS50026"/>
    </source>
</evidence>
<feature type="region of interest" description="Disordered" evidence="2">
    <location>
        <begin position="780"/>
        <end position="805"/>
    </location>
</feature>
<dbReference type="EMBL" id="ML987190">
    <property type="protein sequence ID" value="KAF2254887.1"/>
    <property type="molecule type" value="Genomic_DNA"/>
</dbReference>
<keyword evidence="3" id="KW-1133">Transmembrane helix</keyword>
<dbReference type="CDD" id="cd00054">
    <property type="entry name" value="EGF_CA"/>
    <property type="match status" value="1"/>
</dbReference>
<feature type="compositionally biased region" description="Low complexity" evidence="2">
    <location>
        <begin position="780"/>
        <end position="798"/>
    </location>
</feature>
<evidence type="ECO:0000256" key="2">
    <source>
        <dbReference type="SAM" id="MobiDB-lite"/>
    </source>
</evidence>
<feature type="region of interest" description="Disordered" evidence="2">
    <location>
        <begin position="593"/>
        <end position="619"/>
    </location>
</feature>
<feature type="compositionally biased region" description="Polar residues" evidence="2">
    <location>
        <begin position="593"/>
        <end position="611"/>
    </location>
</feature>
<feature type="compositionally biased region" description="Polar residues" evidence="2">
    <location>
        <begin position="375"/>
        <end position="385"/>
    </location>
</feature>
<evidence type="ECO:0000256" key="1">
    <source>
        <dbReference type="PROSITE-ProRule" id="PRU00076"/>
    </source>
</evidence>
<feature type="region of interest" description="Disordered" evidence="2">
    <location>
        <begin position="482"/>
        <end position="549"/>
    </location>
</feature>
<dbReference type="PROSITE" id="PS00022">
    <property type="entry name" value="EGF_1"/>
    <property type="match status" value="1"/>
</dbReference>
<dbReference type="InterPro" id="IPR000742">
    <property type="entry name" value="EGF"/>
</dbReference>
<feature type="compositionally biased region" description="Low complexity" evidence="2">
    <location>
        <begin position="362"/>
        <end position="373"/>
    </location>
</feature>
<feature type="compositionally biased region" description="Polar residues" evidence="2">
    <location>
        <begin position="149"/>
        <end position="165"/>
    </location>
</feature>
<dbReference type="PROSITE" id="PS01186">
    <property type="entry name" value="EGF_2"/>
    <property type="match status" value="1"/>
</dbReference>
<evidence type="ECO:0000256" key="3">
    <source>
        <dbReference type="SAM" id="Phobius"/>
    </source>
</evidence>
<dbReference type="Proteomes" id="UP000800094">
    <property type="component" value="Unassembled WGS sequence"/>
</dbReference>
<feature type="domain" description="EGF-like" evidence="4">
    <location>
        <begin position="621"/>
        <end position="659"/>
    </location>
</feature>
<sequence>MSYDPRLAARRYGGPSEDDDGEGRKGGSVRAARERLQASQYERQLPDRSKIIGLPQRPNQLVSQFSTQNRPQPQRDLTPPDSRGNGNTISPTPQWPLPNNADDVIDSRPGPYPKSPNRGPPPQRPPRPTSDELPIQQPMSPGYRESYQSDEVFSPTSAQSRPLTTSSAASEASSLGSIPDFPVPQPPMPTIQPLPRRNPSLGPPPSSRRGPSSYYTQISYVSPIAEESDTRSDIIRSQHGSFASSNVIPTNDDFYPEDKYARSDDEETVTSDYGRDSRASDHDDKSGLVTPALVRQASLGRRTKPSLMTIKSVDSLGERKGASVKRKPTPGGAGAAVGAAGIGSAVLAARDGIGARGMLAPSSGSLNSGTGLLDASSSENSLNSTRDADSRYGDSESQTALDPEKDGSRSPVHPLQQETRQTTLAERVGKRRPPRIDVDAVREAEARGSLTSLPELIRRATRLAANLDRGKTASRLGLDFWESGAPEKGSRRSGSLSDMLAAFPPPGEATPLGATTPNPKRTSQWPSAGNGGYGGADSAMSDRKPNNKRRRRCCGMPMWTFVTLLIVLLFLIAAAVIIPIVLIVLPRMKNNGQNTAAQDTSATGTSTSNNPAAPAPTSGGQNDQCSGIITCQNGGVAILNADRSCNCVCINGFTGRTCATEGDSGCTTTSIGPANNATVGSGIPRLIESAQNQFSIPLNSTVLLSLFSSLSLSCTAENALITFNGLASRSVAQDYILVETSVTPSRSLPILDAPHPERAPRGLDQRQAIGGPGVANANANAAATATATATSEPSATPTPDEPISSNATAIDFARVGVLLALQETGKLDTAASAQESIQNFLSEDRAGNAEGNTVDVGTFTIDLVQLSIKFENGTTIQASSNATSSS</sequence>
<keyword evidence="3" id="KW-0472">Membrane</keyword>
<dbReference type="RefSeq" id="XP_033689891.1">
    <property type="nucleotide sequence ID" value="XM_033819919.1"/>
</dbReference>
<accession>A0A6A6IXY3</accession>
<feature type="transmembrane region" description="Helical" evidence="3">
    <location>
        <begin position="558"/>
        <end position="585"/>
    </location>
</feature>